<evidence type="ECO:0000313" key="2">
    <source>
        <dbReference type="EMBL" id="TVX97156.1"/>
    </source>
</evidence>
<accession>A0A559JB96</accession>
<dbReference type="RefSeq" id="WP_144705628.1">
    <property type="nucleotide sequence ID" value="NZ_VNJJ01000013.1"/>
</dbReference>
<feature type="transmembrane region" description="Helical" evidence="1">
    <location>
        <begin position="130"/>
        <end position="151"/>
    </location>
</feature>
<keyword evidence="1" id="KW-1133">Transmembrane helix</keyword>
<keyword evidence="1" id="KW-0472">Membrane</keyword>
<comment type="caution">
    <text evidence="2">The sequence shown here is derived from an EMBL/GenBank/DDBJ whole genome shotgun (WGS) entry which is preliminary data.</text>
</comment>
<dbReference type="EMBL" id="VNJJ01000013">
    <property type="protein sequence ID" value="TVX97156.1"/>
    <property type="molecule type" value="Genomic_DNA"/>
</dbReference>
<feature type="transmembrane region" description="Helical" evidence="1">
    <location>
        <begin position="157"/>
        <end position="177"/>
    </location>
</feature>
<dbReference type="OrthoDB" id="9757546at2"/>
<feature type="transmembrane region" description="Helical" evidence="1">
    <location>
        <begin position="80"/>
        <end position="98"/>
    </location>
</feature>
<organism evidence="2 3">
    <name type="scientific">Cohnella terricola</name>
    <dbReference type="NCBI Taxonomy" id="1289167"/>
    <lineage>
        <taxon>Bacteria</taxon>
        <taxon>Bacillati</taxon>
        <taxon>Bacillota</taxon>
        <taxon>Bacilli</taxon>
        <taxon>Bacillales</taxon>
        <taxon>Paenibacillaceae</taxon>
        <taxon>Cohnella</taxon>
    </lineage>
</organism>
<feature type="transmembrane region" description="Helical" evidence="1">
    <location>
        <begin position="48"/>
        <end position="68"/>
    </location>
</feature>
<proteinExistence type="predicted"/>
<feature type="transmembrane region" description="Helical" evidence="1">
    <location>
        <begin position="6"/>
        <end position="24"/>
    </location>
</feature>
<evidence type="ECO:0000256" key="1">
    <source>
        <dbReference type="SAM" id="Phobius"/>
    </source>
</evidence>
<gene>
    <name evidence="2" type="ORF">FPZ45_19615</name>
</gene>
<sequence length="202" mass="22365">MFSIYNGIIGASALLLLILSWIGGRKASRLLYGGSAARLHRKTRKQMVWAAYIALPSIGIIAATLHMTASMPSVFWEDRVLLHLPLTLVPILAIWLLAMPRLWALWKTTRTDSGAPLPVEVRRQAAHPMLVVPFQTSAIAAAAILYFLLVTPVSLRFGNAIVPILLWATASAALWTIRDRRCRAIARPADRYESGFVADQRL</sequence>
<keyword evidence="1" id="KW-0812">Transmembrane</keyword>
<dbReference type="Proteomes" id="UP000316330">
    <property type="component" value="Unassembled WGS sequence"/>
</dbReference>
<dbReference type="AlphaFoldDB" id="A0A559JB96"/>
<name>A0A559JB96_9BACL</name>
<keyword evidence="3" id="KW-1185">Reference proteome</keyword>
<protein>
    <submittedName>
        <fullName evidence="2">Uncharacterized protein</fullName>
    </submittedName>
</protein>
<reference evidence="2 3" key="1">
    <citation type="submission" date="2019-07" db="EMBL/GenBank/DDBJ databases">
        <authorList>
            <person name="Kim J."/>
        </authorList>
    </citation>
    <scope>NUCLEOTIDE SEQUENCE [LARGE SCALE GENOMIC DNA]</scope>
    <source>
        <strain evidence="2 3">G13</strain>
    </source>
</reference>
<evidence type="ECO:0000313" key="3">
    <source>
        <dbReference type="Proteomes" id="UP000316330"/>
    </source>
</evidence>